<evidence type="ECO:0000313" key="3">
    <source>
        <dbReference type="EMBL" id="MFC4263198.1"/>
    </source>
</evidence>
<evidence type="ECO:0000256" key="2">
    <source>
        <dbReference type="SAM" id="Phobius"/>
    </source>
</evidence>
<dbReference type="Pfam" id="PF02630">
    <property type="entry name" value="SCO1-SenC"/>
    <property type="match status" value="1"/>
</dbReference>
<protein>
    <submittedName>
        <fullName evidence="3">SCO family protein</fullName>
    </submittedName>
</protein>
<keyword evidence="2" id="KW-0812">Transmembrane</keyword>
<dbReference type="Gene3D" id="3.40.30.10">
    <property type="entry name" value="Glutaredoxin"/>
    <property type="match status" value="1"/>
</dbReference>
<dbReference type="SUPFAM" id="SSF52833">
    <property type="entry name" value="Thioredoxin-like"/>
    <property type="match status" value="1"/>
</dbReference>
<dbReference type="PANTHER" id="PTHR12151">
    <property type="entry name" value="ELECTRON TRANSPORT PROTIN SCO1/SENC FAMILY MEMBER"/>
    <property type="match status" value="1"/>
</dbReference>
<dbReference type="EMBL" id="JBHSCZ010000002">
    <property type="protein sequence ID" value="MFC4263198.1"/>
    <property type="molecule type" value="Genomic_DNA"/>
</dbReference>
<reference evidence="4" key="1">
    <citation type="journal article" date="2019" name="Int. J. Syst. Evol. Microbiol.">
        <title>The Global Catalogue of Microorganisms (GCM) 10K type strain sequencing project: providing services to taxonomists for standard genome sequencing and annotation.</title>
        <authorList>
            <consortium name="The Broad Institute Genomics Platform"/>
            <consortium name="The Broad Institute Genome Sequencing Center for Infectious Disease"/>
            <person name="Wu L."/>
            <person name="Ma J."/>
        </authorList>
    </citation>
    <scope>NUCLEOTIDE SEQUENCE [LARGE SCALE GENOMIC DNA]</scope>
    <source>
        <strain evidence="4">CECT 8289</strain>
    </source>
</reference>
<dbReference type="CDD" id="cd02968">
    <property type="entry name" value="SCO"/>
    <property type="match status" value="1"/>
</dbReference>
<proteinExistence type="inferred from homology"/>
<sequence length="243" mass="28048">MRISKKLRFYIIFFIVLLGGFYFFIMKDYDFDASPLKVINPAVPAFSFVNQNGDTISQKNTDDKVYVAEYFFTTCKGICPKMNANMRRVYDAYKDRKDFLILSHTCMPEVDSVPLLKAYEQKMINGTLVKNANGEYSISNTTSATNNTNTNWFFVTGSKDSLYKMARVGYIIDNQKPDSTQNVADQFIHTQFFALVDRYRRVRGIYDGLKEDEVQKLLYDIKGVLKEKVDHTRFMSGFSNAPN</sequence>
<keyword evidence="2" id="KW-0472">Membrane</keyword>
<keyword evidence="2" id="KW-1133">Transmembrane helix</keyword>
<dbReference type="PANTHER" id="PTHR12151:SF25">
    <property type="entry name" value="LINALOOL DEHYDRATASE_ISOMERASE DOMAIN-CONTAINING PROTEIN"/>
    <property type="match status" value="1"/>
</dbReference>
<organism evidence="3 4">
    <name type="scientific">Ferruginibacter yonginensis</name>
    <dbReference type="NCBI Taxonomy" id="1310416"/>
    <lineage>
        <taxon>Bacteria</taxon>
        <taxon>Pseudomonadati</taxon>
        <taxon>Bacteroidota</taxon>
        <taxon>Chitinophagia</taxon>
        <taxon>Chitinophagales</taxon>
        <taxon>Chitinophagaceae</taxon>
        <taxon>Ferruginibacter</taxon>
    </lineage>
</organism>
<accession>A0ABV8QU47</accession>
<dbReference type="Proteomes" id="UP001595907">
    <property type="component" value="Unassembled WGS sequence"/>
</dbReference>
<evidence type="ECO:0000256" key="1">
    <source>
        <dbReference type="ARBA" id="ARBA00010996"/>
    </source>
</evidence>
<comment type="similarity">
    <text evidence="1">Belongs to the SCO1/2 family.</text>
</comment>
<keyword evidence="4" id="KW-1185">Reference proteome</keyword>
<gene>
    <name evidence="3" type="ORF">ACFOWM_09940</name>
</gene>
<dbReference type="RefSeq" id="WP_379709440.1">
    <property type="nucleotide sequence ID" value="NZ_JBHSCZ010000002.1"/>
</dbReference>
<name>A0ABV8QU47_9BACT</name>
<dbReference type="InterPro" id="IPR036249">
    <property type="entry name" value="Thioredoxin-like_sf"/>
</dbReference>
<dbReference type="InterPro" id="IPR003782">
    <property type="entry name" value="SCO1/SenC"/>
</dbReference>
<feature type="transmembrane region" description="Helical" evidence="2">
    <location>
        <begin position="7"/>
        <end position="25"/>
    </location>
</feature>
<comment type="caution">
    <text evidence="3">The sequence shown here is derived from an EMBL/GenBank/DDBJ whole genome shotgun (WGS) entry which is preliminary data.</text>
</comment>
<evidence type="ECO:0000313" key="4">
    <source>
        <dbReference type="Proteomes" id="UP001595907"/>
    </source>
</evidence>